<evidence type="ECO:0000259" key="2">
    <source>
        <dbReference type="Pfam" id="PF10159"/>
    </source>
</evidence>
<dbReference type="InterPro" id="IPR039207">
    <property type="entry name" value="MMTAG2-like"/>
</dbReference>
<reference evidence="3 4" key="1">
    <citation type="submission" date="2017-03" db="EMBL/GenBank/DDBJ databases">
        <title>Genomes of endolithic fungi from Antarctica.</title>
        <authorList>
            <person name="Coleine C."/>
            <person name="Masonjones S."/>
            <person name="Stajich J.E."/>
        </authorList>
    </citation>
    <scope>NUCLEOTIDE SEQUENCE [LARGE SCALE GENOMIC DNA]</scope>
    <source>
        <strain evidence="3 4">CCFEE 6315</strain>
    </source>
</reference>
<feature type="domain" description="Multiple myeloma tumor-associated protein 2-like N-terminal" evidence="2">
    <location>
        <begin position="11"/>
        <end position="94"/>
    </location>
</feature>
<dbReference type="AlphaFoldDB" id="A0A4U0TQR2"/>
<feature type="region of interest" description="Disordered" evidence="1">
    <location>
        <begin position="96"/>
        <end position="174"/>
    </location>
</feature>
<keyword evidence="4" id="KW-1185">Reference proteome</keyword>
<proteinExistence type="predicted"/>
<dbReference type="Proteomes" id="UP000308549">
    <property type="component" value="Unassembled WGS sequence"/>
</dbReference>
<organism evidence="3 4">
    <name type="scientific">Salinomyces thailandicus</name>
    <dbReference type="NCBI Taxonomy" id="706561"/>
    <lineage>
        <taxon>Eukaryota</taxon>
        <taxon>Fungi</taxon>
        <taxon>Dikarya</taxon>
        <taxon>Ascomycota</taxon>
        <taxon>Pezizomycotina</taxon>
        <taxon>Dothideomycetes</taxon>
        <taxon>Dothideomycetidae</taxon>
        <taxon>Mycosphaerellales</taxon>
        <taxon>Teratosphaeriaceae</taxon>
        <taxon>Salinomyces</taxon>
    </lineage>
</organism>
<sequence length="254" mass="27645">MDLLQTVRKEGSRGGVNFSWDDVRNSSHRENYLGHSLMAPVGRWQKNKDLSWYARADEAELTPEERAEREKERKKEEMRKVKEAEEDAMAKALGLPVPDRSNANLEPLGMDKEKQGEVNKALKEALGDGGEDKPGLSGDVTIGEGGIEAEAETDDETTKTVREQESEDEGLGQEIASTGNVITDMIALRPETNGVKMGGTTDIEDRVTMTVGIGDATTAAAGLGHHMRGGGIGMTDDEELCHHVIITIETQVES</sequence>
<dbReference type="PANTHER" id="PTHR14580">
    <property type="entry name" value="MULTIPLE MYELOMA TUMOR-ASSOCIATED PROTEIN 2 FAMILY MEMBER"/>
    <property type="match status" value="1"/>
</dbReference>
<protein>
    <recommendedName>
        <fullName evidence="2">Multiple myeloma tumor-associated protein 2-like N-terminal domain-containing protein</fullName>
    </recommendedName>
</protein>
<dbReference type="EMBL" id="NAJL01000047">
    <property type="protein sequence ID" value="TKA24095.1"/>
    <property type="molecule type" value="Genomic_DNA"/>
</dbReference>
<name>A0A4U0TQR2_9PEZI</name>
<dbReference type="InterPro" id="IPR019315">
    <property type="entry name" value="MMTA2_N"/>
</dbReference>
<gene>
    <name evidence="3" type="ORF">B0A50_06835</name>
</gene>
<evidence type="ECO:0000313" key="3">
    <source>
        <dbReference type="EMBL" id="TKA24095.1"/>
    </source>
</evidence>
<feature type="compositionally biased region" description="Basic and acidic residues" evidence="1">
    <location>
        <begin position="109"/>
        <end position="134"/>
    </location>
</feature>
<accession>A0A4U0TQR2</accession>
<dbReference type="OrthoDB" id="5390672at2759"/>
<comment type="caution">
    <text evidence="3">The sequence shown here is derived from an EMBL/GenBank/DDBJ whole genome shotgun (WGS) entry which is preliminary data.</text>
</comment>
<dbReference type="PANTHER" id="PTHR14580:SF0">
    <property type="entry name" value="MULTIPLE MYELOMA TUMOR-ASSOCIATED PROTEIN 2"/>
    <property type="match status" value="1"/>
</dbReference>
<feature type="region of interest" description="Disordered" evidence="1">
    <location>
        <begin position="59"/>
        <end position="82"/>
    </location>
</feature>
<evidence type="ECO:0000256" key="1">
    <source>
        <dbReference type="SAM" id="MobiDB-lite"/>
    </source>
</evidence>
<dbReference type="Pfam" id="PF10159">
    <property type="entry name" value="MMtag"/>
    <property type="match status" value="1"/>
</dbReference>
<evidence type="ECO:0000313" key="4">
    <source>
        <dbReference type="Proteomes" id="UP000308549"/>
    </source>
</evidence>